<reference evidence="2" key="2">
    <citation type="submission" date="2015-01" db="EMBL/GenBank/DDBJ databases">
        <title>Evolutionary Origins and Diversification of the Mycorrhizal Mutualists.</title>
        <authorList>
            <consortium name="DOE Joint Genome Institute"/>
            <consortium name="Mycorrhizal Genomics Consortium"/>
            <person name="Kohler A."/>
            <person name="Kuo A."/>
            <person name="Nagy L.G."/>
            <person name="Floudas D."/>
            <person name="Copeland A."/>
            <person name="Barry K.W."/>
            <person name="Cichocki N."/>
            <person name="Veneault-Fourrey C."/>
            <person name="LaButti K."/>
            <person name="Lindquist E.A."/>
            <person name="Lipzen A."/>
            <person name="Lundell T."/>
            <person name="Morin E."/>
            <person name="Murat C."/>
            <person name="Riley R."/>
            <person name="Ohm R."/>
            <person name="Sun H."/>
            <person name="Tunlid A."/>
            <person name="Henrissat B."/>
            <person name="Grigoriev I.V."/>
            <person name="Hibbett D.S."/>
            <person name="Martin F."/>
        </authorList>
    </citation>
    <scope>NUCLEOTIDE SEQUENCE [LARGE SCALE GENOMIC DNA]</scope>
    <source>
        <strain evidence="2">Ve08.2h10</strain>
    </source>
</reference>
<name>A0A0D0ECH1_9AGAM</name>
<evidence type="ECO:0000313" key="1">
    <source>
        <dbReference type="EMBL" id="KIK99360.1"/>
    </source>
</evidence>
<proteinExistence type="predicted"/>
<dbReference type="InParanoid" id="A0A0D0ECH1"/>
<organism evidence="1 2">
    <name type="scientific">Paxillus rubicundulus Ve08.2h10</name>
    <dbReference type="NCBI Taxonomy" id="930991"/>
    <lineage>
        <taxon>Eukaryota</taxon>
        <taxon>Fungi</taxon>
        <taxon>Dikarya</taxon>
        <taxon>Basidiomycota</taxon>
        <taxon>Agaricomycotina</taxon>
        <taxon>Agaricomycetes</taxon>
        <taxon>Agaricomycetidae</taxon>
        <taxon>Boletales</taxon>
        <taxon>Paxilineae</taxon>
        <taxon>Paxillaceae</taxon>
        <taxon>Paxillus</taxon>
    </lineage>
</organism>
<gene>
    <name evidence="1" type="ORF">PAXRUDRAFT_822843</name>
</gene>
<accession>A0A0D0ECH1</accession>
<reference evidence="1 2" key="1">
    <citation type="submission" date="2014-04" db="EMBL/GenBank/DDBJ databases">
        <authorList>
            <consortium name="DOE Joint Genome Institute"/>
            <person name="Kuo A."/>
            <person name="Kohler A."/>
            <person name="Jargeat P."/>
            <person name="Nagy L.G."/>
            <person name="Floudas D."/>
            <person name="Copeland A."/>
            <person name="Barry K.W."/>
            <person name="Cichocki N."/>
            <person name="Veneault-Fourrey C."/>
            <person name="LaButti K."/>
            <person name="Lindquist E.A."/>
            <person name="Lipzen A."/>
            <person name="Lundell T."/>
            <person name="Morin E."/>
            <person name="Murat C."/>
            <person name="Sun H."/>
            <person name="Tunlid A."/>
            <person name="Henrissat B."/>
            <person name="Grigoriev I.V."/>
            <person name="Hibbett D.S."/>
            <person name="Martin F."/>
            <person name="Nordberg H.P."/>
            <person name="Cantor M.N."/>
            <person name="Hua S.X."/>
        </authorList>
    </citation>
    <scope>NUCLEOTIDE SEQUENCE [LARGE SCALE GENOMIC DNA]</scope>
    <source>
        <strain evidence="1 2">Ve08.2h10</strain>
    </source>
</reference>
<dbReference type="Proteomes" id="UP000054538">
    <property type="component" value="Unassembled WGS sequence"/>
</dbReference>
<dbReference type="EMBL" id="KN824862">
    <property type="protein sequence ID" value="KIK99360.1"/>
    <property type="molecule type" value="Genomic_DNA"/>
</dbReference>
<evidence type="ECO:0000313" key="2">
    <source>
        <dbReference type="Proteomes" id="UP000054538"/>
    </source>
</evidence>
<sequence length="101" mass="11583">MATGRPRSWRREFKNASRLSLVVDFLRANKRARPVIRAMSARRSLGQWHAFAKLVHGLRTPNRILGKADLVRWRSSRHVDGVALSHQRDDGSWTVDTRSPA</sequence>
<protein>
    <submittedName>
        <fullName evidence="1">Uncharacterized protein</fullName>
    </submittedName>
</protein>
<dbReference type="HOGENOM" id="CLU_2292571_0_0_1"/>
<dbReference type="AlphaFoldDB" id="A0A0D0ECH1"/>
<keyword evidence="2" id="KW-1185">Reference proteome</keyword>